<dbReference type="InterPro" id="IPR013087">
    <property type="entry name" value="Znf_C2H2_type"/>
</dbReference>
<feature type="region of interest" description="Disordered" evidence="1">
    <location>
        <begin position="1456"/>
        <end position="1481"/>
    </location>
</feature>
<name>A0A8C4QK05_EPTBU</name>
<accession>A0A8C4QK05</accession>
<organism evidence="3 4">
    <name type="scientific">Eptatretus burgeri</name>
    <name type="common">Inshore hagfish</name>
    <dbReference type="NCBI Taxonomy" id="7764"/>
    <lineage>
        <taxon>Eukaryota</taxon>
        <taxon>Metazoa</taxon>
        <taxon>Chordata</taxon>
        <taxon>Craniata</taxon>
        <taxon>Vertebrata</taxon>
        <taxon>Cyclostomata</taxon>
        <taxon>Myxini</taxon>
        <taxon>Myxiniformes</taxon>
        <taxon>Myxinidae</taxon>
        <taxon>Eptatretinae</taxon>
        <taxon>Eptatretus</taxon>
    </lineage>
</organism>
<evidence type="ECO:0000256" key="1">
    <source>
        <dbReference type="SAM" id="MobiDB-lite"/>
    </source>
</evidence>
<feature type="compositionally biased region" description="Polar residues" evidence="1">
    <location>
        <begin position="1430"/>
        <end position="1441"/>
    </location>
</feature>
<protein>
    <recommendedName>
        <fullName evidence="2">C2H2-type domain-containing protein</fullName>
    </recommendedName>
</protein>
<dbReference type="PROSITE" id="PS00028">
    <property type="entry name" value="ZINC_FINGER_C2H2_1"/>
    <property type="match status" value="1"/>
</dbReference>
<dbReference type="SMART" id="SM00355">
    <property type="entry name" value="ZnF_C2H2"/>
    <property type="match status" value="2"/>
</dbReference>
<evidence type="ECO:0000313" key="3">
    <source>
        <dbReference type="Ensembl" id="ENSEBUP00000016080.1"/>
    </source>
</evidence>
<dbReference type="Proteomes" id="UP000694388">
    <property type="component" value="Unplaced"/>
</dbReference>
<evidence type="ECO:0000259" key="2">
    <source>
        <dbReference type="PROSITE" id="PS00028"/>
    </source>
</evidence>
<proteinExistence type="predicted"/>
<feature type="compositionally biased region" description="Polar residues" evidence="1">
    <location>
        <begin position="372"/>
        <end position="382"/>
    </location>
</feature>
<evidence type="ECO:0000313" key="4">
    <source>
        <dbReference type="Proteomes" id="UP000694388"/>
    </source>
</evidence>
<feature type="region of interest" description="Disordered" evidence="1">
    <location>
        <begin position="338"/>
        <end position="382"/>
    </location>
</feature>
<feature type="domain" description="C2H2-type" evidence="2">
    <location>
        <begin position="1366"/>
        <end position="1386"/>
    </location>
</feature>
<sequence length="1481" mass="165503">MGKRKCKNEENESENHGMVLKRAVVILNQISVEKLDHIDVVQEKHSQNAAFNTSVARLCVHCNEWVDSSGSLHQCAECQLEPAEPSLYQNIETMSSKVNAHGDWQQAMITRDAFSHLGSKQEMVSEGIITSAELEFKDLITSPDQKNITKSPHINAANTTELQNNVPTTVFKTKITTPRAATTKRRSTAGIHFCRMCHQPMKPSATHVCFTPLNYRPLSQTKHYIVKCCTICRSNLKIAPSAQKPQICLKCWSKQQVQKVLLTQNDACPVAIFQCQHCGYSNHKMGVVSSHVGLRHRKLFIGWTEDTKSNSFNGMKTKLNQLSSPSLSLAFSGSSASALSPSTSKPHSMKTLTKPASLPPSSLHFEDGRLNGSETPSKTQPYCQHGVQRSEENLTSTPKGNFQEQIDSIHHVLSKPTSLDQHSSLCNNKLSHEGYFKEQCEAQVPCGRVNRINNTLSSRLNSSPDNLEDPAIITDTGTISSGVDTFLQEKPTTSFQAMSESEAHGQEHTMLRGEKAFPFTKLWPMIQTDKEQTNEESKKSNLHLIHLNLFSQQLRSLPKDNMEVHKQPMNPAISSQISVTTACAEQSMVRIYQDGIVVPNGYTVHVIEVKKVSGGLQKLLFISSQDLGGTNMDNTGKCENSSTLVQFKTTGVSESQTQKKENVVSPGDDPLIDNLSMNQDECTHVDNIETSTDLGSSFHADHENSCTEPFPSESKSIDHNLDTQFVSCEDQNKIHNTPEMQCMFLSPDGTWSNLLPDSQNCPLVSEVPNLQRPYEEPGIKQNVNDVFHSTSLEEKQEETEFYKDHGFQHLKHNHKRKESEVVEVRVKEELQVFSLIQQNEDNCFARNIQPLEENIKIDILKQDSSVQMQDKHLSSILSQSGPCFDPRTGQKFLDLADHLPAQQTLLPTQECEPWETQSHNCEHHLCTVAAEETSPSCRHCNVTCLKTHAASILHSKAKFLCDICGASKAPLVFHTCTMAMKDVKHQQIHWQFSTSAMFDAMVATPKLLPCAYNAFLEAMIQNNCRAMIQNNCRALIQKNPLDDKFVFLIRFLAMTNCGSHTITRKNLPVGMLRRKRSFTFNDDIDGVGNTTKYVRALSADGFTNRVPSFLLLNKNLLPQHVTLLPDTSKVAIHSGSHPLNVHKQIPESLLASGYKGQASILLNPVQLTKTLATCGKGTTKENYHEESQNKLVNCSTKVSECVTHATQTPSRCVTKSCEEERFCLTNLQEYSSVRPDVAIPKKSADKVDCENKNEIEDQEELGIPDFSIEDENMEYVTHDVLQDQEVGDPKGNVSAFQAQTERKCLEKKKHLSTDISSTAGTEEKEIYMMGGRKPAKLHNGGQWWQPYEALALNLSSTTYPPGVFQCWFCGRRFSNHAAWLLHGQRHLIDVMRDDDSRPLRGRSTRFLATPTIPAVSGMSNKHVLDETSRPDVQSFSQPSTTMPQMQHYNLRAAAFVAPSPISKHSGPQKPRVQHSQLQGGE</sequence>
<keyword evidence="4" id="KW-1185">Reference proteome</keyword>
<dbReference type="Ensembl" id="ENSEBUT00000016656.1">
    <property type="protein sequence ID" value="ENSEBUP00000016080.1"/>
    <property type="gene ID" value="ENSEBUG00000010117.1"/>
</dbReference>
<reference evidence="3" key="1">
    <citation type="submission" date="2025-08" db="UniProtKB">
        <authorList>
            <consortium name="Ensembl"/>
        </authorList>
    </citation>
    <scope>IDENTIFICATION</scope>
</reference>
<reference evidence="3" key="2">
    <citation type="submission" date="2025-09" db="UniProtKB">
        <authorList>
            <consortium name="Ensembl"/>
        </authorList>
    </citation>
    <scope>IDENTIFICATION</scope>
</reference>
<feature type="region of interest" description="Disordered" evidence="1">
    <location>
        <begin position="1417"/>
        <end position="1441"/>
    </location>
</feature>